<dbReference type="PANTHER" id="PTHR30303">
    <property type="entry name" value="HYDROGENASE ISOENZYMES FORMATION PROTEIN HYPE"/>
    <property type="match status" value="1"/>
</dbReference>
<accession>A0A2S8F139</accession>
<dbReference type="OrthoDB" id="9801934at2"/>
<dbReference type="SUPFAM" id="SSF55326">
    <property type="entry name" value="PurM N-terminal domain-like"/>
    <property type="match status" value="1"/>
</dbReference>
<dbReference type="EMBL" id="PUIA01000074">
    <property type="protein sequence ID" value="PQO25644.1"/>
    <property type="molecule type" value="Genomic_DNA"/>
</dbReference>
<comment type="similarity">
    <text evidence="1">Belongs to the HypE family.</text>
</comment>
<evidence type="ECO:0000256" key="1">
    <source>
        <dbReference type="ARBA" id="ARBA00006243"/>
    </source>
</evidence>
<dbReference type="Pfam" id="PF00586">
    <property type="entry name" value="AIRS"/>
    <property type="match status" value="1"/>
</dbReference>
<sequence length="348" mass="36754">MSQFPINCPVSNLVDDVVTLAHGEGGRWTRRLIRQRILTRLGNIHLEELSDAATLPKMNGAPVMTTDSYVVSPLFFPGGDIGTLAVYGTVNDLVVSGALPKWIALSMIIEEGFPLLSLDRVLTSIAAAARIAQVQIVTGDTKVVPRGATDGIYLTTTGVGELIEPAPSGPRTLEEGDVILVTGPIGQHGISILAARENLGFDPMPQSDCGSLWNAAEALRNAGCEVRSMRDATRGGISAVLHEWADSSNTTIAIDEHAVPVSSEVRGACELLGLDPLHLANEGTMVVAVPGKIARCALPALQEGGRCPMAAIIGEVTARRLAPVVVRRGQFAEIPLEEPQGAPFPRIC</sequence>
<dbReference type="CDD" id="cd02197">
    <property type="entry name" value="HypE"/>
    <property type="match status" value="1"/>
</dbReference>
<dbReference type="Proteomes" id="UP000240009">
    <property type="component" value="Unassembled WGS sequence"/>
</dbReference>
<evidence type="ECO:0000259" key="3">
    <source>
        <dbReference type="Pfam" id="PF02769"/>
    </source>
</evidence>
<evidence type="ECO:0000313" key="5">
    <source>
        <dbReference type="Proteomes" id="UP000240009"/>
    </source>
</evidence>
<feature type="domain" description="PurM-like N-terminal" evidence="2">
    <location>
        <begin position="51"/>
        <end position="161"/>
    </location>
</feature>
<dbReference type="SUPFAM" id="SSF56042">
    <property type="entry name" value="PurM C-terminal domain-like"/>
    <property type="match status" value="1"/>
</dbReference>
<comment type="caution">
    <text evidence="4">The sequence shown here is derived from an EMBL/GenBank/DDBJ whole genome shotgun (WGS) entry which is preliminary data.</text>
</comment>
<dbReference type="AlphaFoldDB" id="A0A2S8F139"/>
<dbReference type="InterPro" id="IPR016188">
    <property type="entry name" value="PurM-like_N"/>
</dbReference>
<evidence type="ECO:0000259" key="2">
    <source>
        <dbReference type="Pfam" id="PF00586"/>
    </source>
</evidence>
<dbReference type="Gene3D" id="3.30.1330.10">
    <property type="entry name" value="PurM-like, N-terminal domain"/>
    <property type="match status" value="1"/>
</dbReference>
<protein>
    <submittedName>
        <fullName evidence="4">Hydrogenase expression/formation protein HypE</fullName>
    </submittedName>
</protein>
<dbReference type="NCBIfam" id="TIGR02124">
    <property type="entry name" value="hypE"/>
    <property type="match status" value="1"/>
</dbReference>
<feature type="domain" description="PurM-like C-terminal" evidence="3">
    <location>
        <begin position="174"/>
        <end position="320"/>
    </location>
</feature>
<reference evidence="4 5" key="1">
    <citation type="submission" date="2018-02" db="EMBL/GenBank/DDBJ databases">
        <title>Comparative genomes isolates from brazilian mangrove.</title>
        <authorList>
            <person name="Araujo J.E."/>
            <person name="Taketani R.G."/>
            <person name="Silva M.C.P."/>
            <person name="Loureco M.V."/>
            <person name="Andreote F.D."/>
        </authorList>
    </citation>
    <scope>NUCLEOTIDE SEQUENCE [LARGE SCALE GENOMIC DNA]</scope>
    <source>
        <strain evidence="4 5">HEX-2 MGV</strain>
    </source>
</reference>
<dbReference type="Gene3D" id="3.90.650.10">
    <property type="entry name" value="PurM-like C-terminal domain"/>
    <property type="match status" value="1"/>
</dbReference>
<organism evidence="4 5">
    <name type="scientific">Blastopirellula marina</name>
    <dbReference type="NCBI Taxonomy" id="124"/>
    <lineage>
        <taxon>Bacteria</taxon>
        <taxon>Pseudomonadati</taxon>
        <taxon>Planctomycetota</taxon>
        <taxon>Planctomycetia</taxon>
        <taxon>Pirellulales</taxon>
        <taxon>Pirellulaceae</taxon>
        <taxon>Blastopirellula</taxon>
    </lineage>
</organism>
<dbReference type="InterPro" id="IPR036676">
    <property type="entry name" value="PurM-like_C_sf"/>
</dbReference>
<dbReference type="InterPro" id="IPR010918">
    <property type="entry name" value="PurM-like_C_dom"/>
</dbReference>
<dbReference type="InterPro" id="IPR036921">
    <property type="entry name" value="PurM-like_N_sf"/>
</dbReference>
<dbReference type="GO" id="GO:0051604">
    <property type="term" value="P:protein maturation"/>
    <property type="evidence" value="ECO:0007669"/>
    <property type="project" value="TreeGrafter"/>
</dbReference>
<name>A0A2S8F139_9BACT</name>
<gene>
    <name evidence="4" type="primary">hypE</name>
    <name evidence="4" type="ORF">C5Y96_22750</name>
</gene>
<dbReference type="Pfam" id="PF02769">
    <property type="entry name" value="AIRS_C"/>
    <property type="match status" value="1"/>
</dbReference>
<evidence type="ECO:0000313" key="4">
    <source>
        <dbReference type="EMBL" id="PQO25644.1"/>
    </source>
</evidence>
<dbReference type="PIRSF" id="PIRSF005644">
    <property type="entry name" value="Hdrgns_mtr_HypE"/>
    <property type="match status" value="1"/>
</dbReference>
<proteinExistence type="inferred from homology"/>
<dbReference type="RefSeq" id="WP_105358236.1">
    <property type="nucleotide sequence ID" value="NZ_PUIA01000074.1"/>
</dbReference>
<dbReference type="PANTHER" id="PTHR30303:SF0">
    <property type="entry name" value="CARBAMOYL DEHYDRATASE HYPE"/>
    <property type="match status" value="1"/>
</dbReference>
<dbReference type="InterPro" id="IPR011854">
    <property type="entry name" value="HypE"/>
</dbReference>